<sequence length="129" mass="13488">MAGNFGTCFGCNGRFLCFEGVVRVDKQACRLHSMHPACLNLEVAVGQDIFALCPCGEMGNRAWFKVIAGQVSIPPPPEAPPLVPGDDDGFDPHGMALAIMGAGGHAEERGGDVPVVVVDMSRTCEDCGA</sequence>
<accession>A0A8J2JDM0</accession>
<proteinExistence type="predicted"/>
<keyword evidence="2" id="KW-1185">Reference proteome</keyword>
<protein>
    <submittedName>
        <fullName evidence="1">Uncharacterized protein</fullName>
    </submittedName>
</protein>
<dbReference type="AlphaFoldDB" id="A0A8J2JDM0"/>
<reference evidence="1" key="1">
    <citation type="submission" date="2021-06" db="EMBL/GenBank/DDBJ databases">
        <authorList>
            <person name="Hodson N. C."/>
            <person name="Mongue J. A."/>
            <person name="Jaron S. K."/>
        </authorList>
    </citation>
    <scope>NUCLEOTIDE SEQUENCE</scope>
</reference>
<evidence type="ECO:0000313" key="1">
    <source>
        <dbReference type="EMBL" id="CAG7700312.1"/>
    </source>
</evidence>
<gene>
    <name evidence="1" type="ORF">AFUS01_LOCUS4237</name>
</gene>
<name>A0A8J2JDM0_9HEXA</name>
<dbReference type="EMBL" id="CAJVCH010026331">
    <property type="protein sequence ID" value="CAG7700312.1"/>
    <property type="molecule type" value="Genomic_DNA"/>
</dbReference>
<comment type="caution">
    <text evidence="1">The sequence shown here is derived from an EMBL/GenBank/DDBJ whole genome shotgun (WGS) entry which is preliminary data.</text>
</comment>
<evidence type="ECO:0000313" key="2">
    <source>
        <dbReference type="Proteomes" id="UP000708208"/>
    </source>
</evidence>
<organism evidence="1 2">
    <name type="scientific">Allacma fusca</name>
    <dbReference type="NCBI Taxonomy" id="39272"/>
    <lineage>
        <taxon>Eukaryota</taxon>
        <taxon>Metazoa</taxon>
        <taxon>Ecdysozoa</taxon>
        <taxon>Arthropoda</taxon>
        <taxon>Hexapoda</taxon>
        <taxon>Collembola</taxon>
        <taxon>Symphypleona</taxon>
        <taxon>Sminthuridae</taxon>
        <taxon>Allacma</taxon>
    </lineage>
</organism>
<dbReference type="Proteomes" id="UP000708208">
    <property type="component" value="Unassembled WGS sequence"/>
</dbReference>